<accession>A0A8H3FX02</accession>
<dbReference type="OrthoDB" id="5377762at2759"/>
<reference evidence="3" key="1">
    <citation type="submission" date="2021-03" db="EMBL/GenBank/DDBJ databases">
        <authorList>
            <person name="Tagirdzhanova G."/>
        </authorList>
    </citation>
    <scope>NUCLEOTIDE SEQUENCE</scope>
</reference>
<dbReference type="AlphaFoldDB" id="A0A8H3FX02"/>
<evidence type="ECO:0000256" key="2">
    <source>
        <dbReference type="SAM" id="MobiDB-lite"/>
    </source>
</evidence>
<evidence type="ECO:0000313" key="3">
    <source>
        <dbReference type="EMBL" id="CAF9930617.1"/>
    </source>
</evidence>
<gene>
    <name evidence="3" type="ORF">HETSPECPRED_007671</name>
</gene>
<name>A0A8H3FX02_9LECA</name>
<feature type="region of interest" description="Disordered" evidence="2">
    <location>
        <begin position="1"/>
        <end position="49"/>
    </location>
</feature>
<organism evidence="3 4">
    <name type="scientific">Heterodermia speciosa</name>
    <dbReference type="NCBI Taxonomy" id="116794"/>
    <lineage>
        <taxon>Eukaryota</taxon>
        <taxon>Fungi</taxon>
        <taxon>Dikarya</taxon>
        <taxon>Ascomycota</taxon>
        <taxon>Pezizomycotina</taxon>
        <taxon>Lecanoromycetes</taxon>
        <taxon>OSLEUM clade</taxon>
        <taxon>Lecanoromycetidae</taxon>
        <taxon>Caliciales</taxon>
        <taxon>Physciaceae</taxon>
        <taxon>Heterodermia</taxon>
    </lineage>
</organism>
<proteinExistence type="predicted"/>
<protein>
    <submittedName>
        <fullName evidence="3">Uncharacterized protein</fullName>
    </submittedName>
</protein>
<keyword evidence="1" id="KW-0175">Coiled coil</keyword>
<feature type="compositionally biased region" description="Polar residues" evidence="2">
    <location>
        <begin position="1"/>
        <end position="36"/>
    </location>
</feature>
<evidence type="ECO:0000256" key="1">
    <source>
        <dbReference type="SAM" id="Coils"/>
    </source>
</evidence>
<sequence length="154" mass="16961">MDSSSTPPSHSAPVSTSQPLTGDEQPSANMTESSIVVPSHPQAVSPPLEKTFTKRLLPGSLSSRFPHGLITGEARSPIQQAAFDTRKSEILSTMTAEQIEDRYQETAKKVQELLEEIKDGNEKIDKQIEDAKKTREMERRAWLGMKKAAAEGEI</sequence>
<evidence type="ECO:0000313" key="4">
    <source>
        <dbReference type="Proteomes" id="UP000664521"/>
    </source>
</evidence>
<dbReference type="EMBL" id="CAJPDS010000056">
    <property type="protein sequence ID" value="CAF9930617.1"/>
    <property type="molecule type" value="Genomic_DNA"/>
</dbReference>
<comment type="caution">
    <text evidence="3">The sequence shown here is derived from an EMBL/GenBank/DDBJ whole genome shotgun (WGS) entry which is preliminary data.</text>
</comment>
<feature type="coiled-coil region" evidence="1">
    <location>
        <begin position="96"/>
        <end position="141"/>
    </location>
</feature>
<dbReference type="Proteomes" id="UP000664521">
    <property type="component" value="Unassembled WGS sequence"/>
</dbReference>
<keyword evidence="4" id="KW-1185">Reference proteome</keyword>